<sequence>MQMTRTRPLTSEGTPMRPFPARVPHPTPSRTRRVGAALVLAVASSLLATSATTAATSAGTAPARHTGKQGWFTSWATSQQRLSPTPLREQSLRMITHLSQGGDAVRVRIQNTFGDTPLTVDAATVAPSTGKSAATEGTPRALTFGGRHNVVVPAHGEVWSDGTRLRTEAQGDVAVSLSVSGSAPAGRHDSAFRTNYLSPAGSGDHTAEASGAAFTEKTESTLLVSAVDVHNPRLRGSLVAFGSSVVDGTGSTNCGAGCERPGENLRWTDDLARRITAELPAGRRFALANAGIGGTTSAATCPRTGDSLRGLDAVSRLERDVLALHGVTGVLYYYGTNDLADGCGAEQILASYREVFQRLRAAGIKVYVTPITPRPGYSDQNNRDRHTVGTFVAKWNDCGGTCDGVLPFDRVLADPVKPNSIAPAYDTGDGIHANIAGQQALADIVSLPMLASSARH</sequence>
<evidence type="ECO:0000313" key="4">
    <source>
        <dbReference type="Proteomes" id="UP000003022"/>
    </source>
</evidence>
<dbReference type="EMBL" id="AEYX01000033">
    <property type="protein sequence ID" value="EGG47222.1"/>
    <property type="molecule type" value="Genomic_DNA"/>
</dbReference>
<feature type="compositionally biased region" description="Polar residues" evidence="1">
    <location>
        <begin position="71"/>
        <end position="83"/>
    </location>
</feature>
<dbReference type="InterPro" id="IPR053140">
    <property type="entry name" value="GDSL_Rv0518-like"/>
</dbReference>
<feature type="compositionally biased region" description="Polar residues" evidence="1">
    <location>
        <begin position="1"/>
        <end position="13"/>
    </location>
</feature>
<comment type="caution">
    <text evidence="3">The sequence shown here is derived from an EMBL/GenBank/DDBJ whole genome shotgun (WGS) entry which is preliminary data.</text>
</comment>
<dbReference type="eggNOG" id="COG2755">
    <property type="taxonomic scope" value="Bacteria"/>
</dbReference>
<dbReference type="STRING" id="996637.SGM_2509"/>
<feature type="region of interest" description="Disordered" evidence="1">
    <location>
        <begin position="54"/>
        <end position="87"/>
    </location>
</feature>
<organism evidence="3 4">
    <name type="scientific">Streptomyces griseoaurantiacus M045</name>
    <dbReference type="NCBI Taxonomy" id="996637"/>
    <lineage>
        <taxon>Bacteria</taxon>
        <taxon>Bacillati</taxon>
        <taxon>Actinomycetota</taxon>
        <taxon>Actinomycetes</taxon>
        <taxon>Kitasatosporales</taxon>
        <taxon>Streptomycetaceae</taxon>
        <taxon>Streptomyces</taxon>
        <taxon>Streptomyces aurantiacus group</taxon>
    </lineage>
</organism>
<evidence type="ECO:0000259" key="2">
    <source>
        <dbReference type="Pfam" id="PF13472"/>
    </source>
</evidence>
<feature type="region of interest" description="Disordered" evidence="1">
    <location>
        <begin position="1"/>
        <end position="29"/>
    </location>
</feature>
<feature type="domain" description="SGNH hydrolase-type esterase" evidence="2">
    <location>
        <begin position="240"/>
        <end position="440"/>
    </location>
</feature>
<dbReference type="AlphaFoldDB" id="F3NH95"/>
<dbReference type="InterPro" id="IPR036514">
    <property type="entry name" value="SGNH_hydro_sf"/>
</dbReference>
<dbReference type="Gene3D" id="3.40.50.1110">
    <property type="entry name" value="SGNH hydrolase"/>
    <property type="match status" value="1"/>
</dbReference>
<dbReference type="PANTHER" id="PTHR43784">
    <property type="entry name" value="GDSL-LIKE LIPASE/ACYLHYDROLASE, PUTATIVE (AFU_ORTHOLOGUE AFUA_2G00820)-RELATED"/>
    <property type="match status" value="1"/>
</dbReference>
<name>F3NH95_9ACTN</name>
<dbReference type="Pfam" id="PF13472">
    <property type="entry name" value="Lipase_GDSL_2"/>
    <property type="match status" value="1"/>
</dbReference>
<proteinExistence type="predicted"/>
<protein>
    <submittedName>
        <fullName evidence="3">Secreted protein</fullName>
    </submittedName>
</protein>
<dbReference type="InterPro" id="IPR013830">
    <property type="entry name" value="SGNH_hydro"/>
</dbReference>
<feature type="compositionally biased region" description="Pro residues" evidence="1">
    <location>
        <begin position="17"/>
        <end position="27"/>
    </location>
</feature>
<dbReference type="PANTHER" id="PTHR43784:SF2">
    <property type="entry name" value="GDSL-LIKE LIPASE_ACYLHYDROLASE, PUTATIVE (AFU_ORTHOLOGUE AFUA_2G00820)-RELATED"/>
    <property type="match status" value="1"/>
</dbReference>
<gene>
    <name evidence="3" type="ORF">SGM_2509</name>
</gene>
<accession>F3NH95</accession>
<dbReference type="SUPFAM" id="SSF52266">
    <property type="entry name" value="SGNH hydrolase"/>
    <property type="match status" value="1"/>
</dbReference>
<reference evidence="3 4" key="1">
    <citation type="journal article" date="2011" name="J. Bacteriol.">
        <title>Draft genome sequence of the marine bacterium Streptomyces griseoaurantiacus M045, which produces novel manumycin-type antibiotics with a pABA core component.</title>
        <authorList>
            <person name="Li F."/>
            <person name="Jiang P."/>
            <person name="Zheng H."/>
            <person name="Wang S."/>
            <person name="Zhao G."/>
            <person name="Qin S."/>
            <person name="Liu Z."/>
        </authorList>
    </citation>
    <scope>NUCLEOTIDE SEQUENCE [LARGE SCALE GENOMIC DNA]</scope>
    <source>
        <strain evidence="3 4">M045</strain>
    </source>
</reference>
<evidence type="ECO:0000256" key="1">
    <source>
        <dbReference type="SAM" id="MobiDB-lite"/>
    </source>
</evidence>
<dbReference type="Proteomes" id="UP000003022">
    <property type="component" value="Unassembled WGS sequence"/>
</dbReference>
<evidence type="ECO:0000313" key="3">
    <source>
        <dbReference type="EMBL" id="EGG47222.1"/>
    </source>
</evidence>
<keyword evidence="4" id="KW-1185">Reference proteome</keyword>